<dbReference type="Pfam" id="PF04229">
    <property type="entry name" value="GrpB"/>
    <property type="match status" value="1"/>
</dbReference>
<dbReference type="AlphaFoldDB" id="A0A2U3AP24"/>
<protein>
    <recommendedName>
        <fullName evidence="3">GrpB family protein</fullName>
    </recommendedName>
</protein>
<accession>A0A2U3AP24</accession>
<dbReference type="PANTHER" id="PTHR34822:SF1">
    <property type="entry name" value="GRPB FAMILY PROTEIN"/>
    <property type="match status" value="1"/>
</dbReference>
<name>A0A2U3AP24_9BACL</name>
<sequence length="172" mass="20685">MDVKVVDYQDSWTEEYNLEKNSLQLRLQEQLIRCFHIGSTSIKGLRAKPVIDLLLIVKDLEYLDRLSQQMKIDGYEVMGEFGIRGRRYFRKGGAERTHHIHAFKFDNITEIVRHIAFRDYLQENKERRQQYSALKSHLASQYPYDIKRYIDGKNALIKDIEREALIWYWLDR</sequence>
<evidence type="ECO:0008006" key="3">
    <source>
        <dbReference type="Google" id="ProtNLM"/>
    </source>
</evidence>
<comment type="caution">
    <text evidence="1">The sequence shown here is derived from an EMBL/GenBank/DDBJ whole genome shotgun (WGS) entry which is preliminary data.</text>
</comment>
<dbReference type="Proteomes" id="UP000245938">
    <property type="component" value="Unassembled WGS sequence"/>
</dbReference>
<dbReference type="SUPFAM" id="SSF81301">
    <property type="entry name" value="Nucleotidyltransferase"/>
    <property type="match status" value="1"/>
</dbReference>
<dbReference type="EMBL" id="QFVR01000003">
    <property type="protein sequence ID" value="PWI26303.1"/>
    <property type="molecule type" value="Genomic_DNA"/>
</dbReference>
<dbReference type="Gene3D" id="3.30.460.10">
    <property type="entry name" value="Beta Polymerase, domain 2"/>
    <property type="match status" value="1"/>
</dbReference>
<dbReference type="InterPro" id="IPR043519">
    <property type="entry name" value="NT_sf"/>
</dbReference>
<dbReference type="InterPro" id="IPR007344">
    <property type="entry name" value="GrpB/CoaE"/>
</dbReference>
<evidence type="ECO:0000313" key="2">
    <source>
        <dbReference type="Proteomes" id="UP000245938"/>
    </source>
</evidence>
<dbReference type="OrthoDB" id="9799092at2"/>
<gene>
    <name evidence="1" type="ORF">DEX24_02920</name>
</gene>
<proteinExistence type="predicted"/>
<reference evidence="1 2" key="1">
    <citation type="submission" date="2018-05" db="EMBL/GenBank/DDBJ databases">
        <title>Kurthia sibirica genome sequence.</title>
        <authorList>
            <person name="Maclea K.S."/>
            <person name="Goen A.E."/>
        </authorList>
    </citation>
    <scope>NUCLEOTIDE SEQUENCE [LARGE SCALE GENOMIC DNA]</scope>
    <source>
        <strain evidence="1 2">ATCC 49154</strain>
    </source>
</reference>
<keyword evidence="2" id="KW-1185">Reference proteome</keyword>
<organism evidence="1 2">
    <name type="scientific">Kurthia sibirica</name>
    <dbReference type="NCBI Taxonomy" id="202750"/>
    <lineage>
        <taxon>Bacteria</taxon>
        <taxon>Bacillati</taxon>
        <taxon>Bacillota</taxon>
        <taxon>Bacilli</taxon>
        <taxon>Bacillales</taxon>
        <taxon>Caryophanaceae</taxon>
        <taxon>Kurthia</taxon>
    </lineage>
</organism>
<evidence type="ECO:0000313" key="1">
    <source>
        <dbReference type="EMBL" id="PWI26303.1"/>
    </source>
</evidence>
<dbReference type="PANTHER" id="PTHR34822">
    <property type="entry name" value="GRPB DOMAIN PROTEIN (AFU_ORTHOLOGUE AFUA_1G01530)"/>
    <property type="match status" value="1"/>
</dbReference>
<dbReference type="RefSeq" id="WP_109304908.1">
    <property type="nucleotide sequence ID" value="NZ_BJUF01000046.1"/>
</dbReference>